<organism evidence="3 4">
    <name type="scientific">Polarella glacialis</name>
    <name type="common">Dinoflagellate</name>
    <dbReference type="NCBI Taxonomy" id="89957"/>
    <lineage>
        <taxon>Eukaryota</taxon>
        <taxon>Sar</taxon>
        <taxon>Alveolata</taxon>
        <taxon>Dinophyceae</taxon>
        <taxon>Suessiales</taxon>
        <taxon>Suessiaceae</taxon>
        <taxon>Polarella</taxon>
    </lineage>
</organism>
<feature type="compositionally biased region" description="Low complexity" evidence="2">
    <location>
        <begin position="1562"/>
        <end position="1576"/>
    </location>
</feature>
<feature type="compositionally biased region" description="Basic and acidic residues" evidence="2">
    <location>
        <begin position="1577"/>
        <end position="1593"/>
    </location>
</feature>
<reference evidence="3" key="1">
    <citation type="submission" date="2021-02" db="EMBL/GenBank/DDBJ databases">
        <authorList>
            <person name="Dougan E. K."/>
            <person name="Rhodes N."/>
            <person name="Thang M."/>
            <person name="Chan C."/>
        </authorList>
    </citation>
    <scope>NUCLEOTIDE SEQUENCE</scope>
</reference>
<feature type="region of interest" description="Disordered" evidence="2">
    <location>
        <begin position="994"/>
        <end position="1014"/>
    </location>
</feature>
<protein>
    <submittedName>
        <fullName evidence="3">Uncharacterized protein</fullName>
    </submittedName>
</protein>
<feature type="region of interest" description="Disordered" evidence="2">
    <location>
        <begin position="1967"/>
        <end position="2018"/>
    </location>
</feature>
<accession>A0A813G5M0</accession>
<feature type="region of interest" description="Disordered" evidence="2">
    <location>
        <begin position="1775"/>
        <end position="1803"/>
    </location>
</feature>
<feature type="compositionally biased region" description="Basic and acidic residues" evidence="2">
    <location>
        <begin position="1540"/>
        <end position="1551"/>
    </location>
</feature>
<feature type="compositionally biased region" description="Basic and acidic residues" evidence="2">
    <location>
        <begin position="1162"/>
        <end position="1172"/>
    </location>
</feature>
<sequence length="2018" mass="225823">MACTSSVPNRASAMTANHPLFFTASSGASAGGGARKRAGSVGNLVARFEGLQTVDGEALRQNFQRPETSTHPLAPSFARWWRSVQQARQRPAGGDVQQAKQRPTGGDERRSFSQAVQRRPEQPARARHGHRHVEGLPSGGRLRLRNEVPLESGGPGIWQPRAGAGKKADLPGPSDPTLSSLPEPFAPPSRSGTVDASSDEPAPLAPQQQEEEEEQQEEQQPDTPAALLHPAEPSSGSPVEEERQQPAEDQQHQHVALQLDGEQHSRSGEYRTVGSPVASEGLVIAAQAFLTARGVPLEAPLGRGRPKRRSRSSGRHAEVAVAGITFRMDKDGANSDDDAASADDDALAEAEAAAEAADVLLAAKLFKQEVHRANTGASCRSLRSTGEPDFFFSSLRSDLWLEPAVADPEIVSGQPEELLSWDAQGVAAISEEDEFKLCRQKAATLNTSFHSLLTNWYDTDDHVDISQSIADDLAYISQSIATLQISLQIPEESAEELDLDSSFQGEEEESSLVPCVSHGQKQEVLNPKTMRISRFRRKSQDRQRSEGHLPNLLDMLSAKMEGIIAQGQEVAKELLPDLKESFRLLASSASQWLRAQEGSFLGRAPPAPSDKSLEYLRWSSEQELFDKTAFFTPKHLSQEASSAEDQQQQLGVKFEAANPKLELMERSSPALQSQQELRQELRQVAEESLAKLASAESEQQELRQALEKEGASKQQLELTLQQAQQQAHEGQQHLQAKLDELTADRKETAYTEELESLAKLKSLLEESLAKLALEKEGANKQHLELTLQQAQQQAHEGQQHLQAKLDELTADRKETGHTEELGSAPTLKSQLEESLAKLASAESEQQELRQALEKERVSKQQLELTLQQAQQQAHEGQQHLQAKLDELTADRKETAYTEELESVPTLKSQLEESLAKLVSAESGQQELRQALEKEGASKQQLELTLQQAQQQAHEGQQHLQAKLDELTADRKETAHTEELESAPSLKSQLEESLAKLASAESEQQELRQALEKEGASKQQLELTLQQAQQQAHEGQQQLQAKLEELTADRKETAHTEELESVPTLKSQLEESLAKLASAESEQQELRQALEKEGASKQQLELTLQQAQQQAHEGQQHLQAKLDELTADRKETAHTEELESVPTLKSQLEESLAKLASAESEQQELRQALEKEGASKQQLELTLQQAQQQAHEGQQHLQAKLDELTADRKETAYTEELESAPTLKSQLEESLAKLASAESEQQELRQALEKEGASKQQLELTLQQAQQQAHEGQQHLQAKLDELTAARKETAHTEELESAPTLKSQLEESLAKLAFSESKQQELRWLLEKQHVSKGGQQNLQAKLDQLTADRKETGHTKGFESVPTVQSQLEESLAKLVFAESEQQELRWLLEKERVNKQFLQLTLQQEQQQAQEGRQFLHAKLDELTADSKDTTAGFNSVPTLRSKLKESLAKLASAESEQQELRQALEKERVSKQQLELTLQQAQQQAHEGQQHLQAKLDELTADRKETAHTEELESAPTLKSQLEESLAKLASAESEQQELRQALEKEGASKQQLELTLPQAQQQAHEGQQQLQAKLEELTADRKETAHTEELESVPTLKSQLEESLAKLVFAESEQQELRQALEKERVSKQQLELTFQQAQQQAQEDQAHLEAKLDELTEEVFGIQEGKKESLESKPHFPLPRPQQAMELPTLLKSAGLASARSPKSTKLSHEERQPRGAKLGHEENGGALCQSEQEPEEDLRDLQELWKQERHNNVVLGSRLEKMLQEQQQLASRSAQLSTKLERADTERDSLKKQKDQLEDAFEESIRKLEVAERKQDELLQRWQDDLNALFDGEPDHNSNEGGKQDQPDEFDEEDEECEDLADHEGGGGDGPRGSRKSSNVFGRKPSRWMLMTQAERELWQRRLDEAIQTRPLQPMAARELQEARHKALMANIRHDKLHERFTKLTEDNTLAQKMLREVEKDREQLLREKRVGRRDPRDASRETGQALKQLRRNMRSVTPTPRGRDLRPPDEV</sequence>
<comment type="caution">
    <text evidence="3">The sequence shown here is derived from an EMBL/GenBank/DDBJ whole genome shotgun (WGS) entry which is preliminary data.</text>
</comment>
<name>A0A813G5M0_POLGL</name>
<evidence type="ECO:0000313" key="3">
    <source>
        <dbReference type="EMBL" id="CAE8620025.1"/>
    </source>
</evidence>
<evidence type="ECO:0000313" key="4">
    <source>
        <dbReference type="Proteomes" id="UP000654075"/>
    </source>
</evidence>
<evidence type="ECO:0000256" key="2">
    <source>
        <dbReference type="SAM" id="MobiDB-lite"/>
    </source>
</evidence>
<dbReference type="EMBL" id="CAJNNV010027296">
    <property type="protein sequence ID" value="CAE8620025.1"/>
    <property type="molecule type" value="Genomic_DNA"/>
</dbReference>
<feature type="compositionally biased region" description="Basic and acidic residues" evidence="2">
    <location>
        <begin position="1004"/>
        <end position="1014"/>
    </location>
</feature>
<feature type="compositionally biased region" description="Basic and acidic residues" evidence="2">
    <location>
        <begin position="1785"/>
        <end position="1803"/>
    </location>
</feature>
<feature type="region of interest" description="Disordered" evidence="2">
    <location>
        <begin position="1074"/>
        <end position="1093"/>
    </location>
</feature>
<feature type="compositionally biased region" description="Acidic residues" evidence="2">
    <location>
        <begin position="1853"/>
        <end position="1865"/>
    </location>
</feature>
<feature type="region of interest" description="Disordered" evidence="2">
    <location>
        <begin position="1531"/>
        <end position="1600"/>
    </location>
</feature>
<feature type="compositionally biased region" description="Basic and acidic residues" evidence="2">
    <location>
        <begin position="1839"/>
        <end position="1852"/>
    </location>
</feature>
<keyword evidence="1" id="KW-0175">Coiled coil</keyword>
<gene>
    <name evidence="3" type="ORF">PGLA1383_LOCUS37596</name>
</gene>
<feature type="region of interest" description="Disordered" evidence="2">
    <location>
        <begin position="83"/>
        <end position="273"/>
    </location>
</feature>
<feature type="compositionally biased region" description="Acidic residues" evidence="2">
    <location>
        <begin position="209"/>
        <end position="220"/>
    </location>
</feature>
<feature type="region of interest" description="Disordered" evidence="2">
    <location>
        <begin position="1669"/>
        <end position="1750"/>
    </location>
</feature>
<feature type="region of interest" description="Disordered" evidence="2">
    <location>
        <begin position="1834"/>
        <end position="1893"/>
    </location>
</feature>
<evidence type="ECO:0000256" key="1">
    <source>
        <dbReference type="SAM" id="Coils"/>
    </source>
</evidence>
<feature type="coiled-coil region" evidence="1">
    <location>
        <begin position="671"/>
        <end position="886"/>
    </location>
</feature>
<feature type="compositionally biased region" description="Basic and acidic residues" evidence="2">
    <location>
        <begin position="1967"/>
        <end position="1987"/>
    </location>
</feature>
<feature type="compositionally biased region" description="Basic and acidic residues" evidence="2">
    <location>
        <begin position="1669"/>
        <end position="1679"/>
    </location>
</feature>
<feature type="compositionally biased region" description="Basic and acidic residues" evidence="2">
    <location>
        <begin position="1712"/>
        <end position="1729"/>
    </location>
</feature>
<keyword evidence="4" id="KW-1185">Reference proteome</keyword>
<feature type="region of interest" description="Disordered" evidence="2">
    <location>
        <begin position="1153"/>
        <end position="1172"/>
    </location>
</feature>
<feature type="compositionally biased region" description="Basic and acidic residues" evidence="2">
    <location>
        <begin position="2008"/>
        <end position="2018"/>
    </location>
</feature>
<feature type="non-terminal residue" evidence="3">
    <location>
        <position position="2018"/>
    </location>
</feature>
<feature type="compositionally biased region" description="Basic and acidic residues" evidence="2">
    <location>
        <begin position="240"/>
        <end position="252"/>
    </location>
</feature>
<dbReference type="Proteomes" id="UP000654075">
    <property type="component" value="Unassembled WGS sequence"/>
</dbReference>
<feature type="compositionally biased region" description="Basic and acidic residues" evidence="2">
    <location>
        <begin position="1083"/>
        <end position="1093"/>
    </location>
</feature>
<proteinExistence type="predicted"/>